<keyword evidence="2" id="KW-0560">Oxidoreductase</keyword>
<evidence type="ECO:0000256" key="1">
    <source>
        <dbReference type="ARBA" id="ARBA00006484"/>
    </source>
</evidence>
<evidence type="ECO:0000313" key="5">
    <source>
        <dbReference type="Proteomes" id="UP000663868"/>
    </source>
</evidence>
<dbReference type="FunFam" id="3.40.50.720:FF:000084">
    <property type="entry name" value="Short-chain dehydrogenase reductase"/>
    <property type="match status" value="1"/>
</dbReference>
<dbReference type="NCBIfam" id="NF005559">
    <property type="entry name" value="PRK07231.1"/>
    <property type="match status" value="1"/>
</dbReference>
<sequence>MGKLDGKIALVTGGSAGIGFATAQRFLAEGAAHVFITGRRQEALDEAIKKLNNKNVTAVQGDTSSLADLDRLYDVIKKKTGHLDILFANAGIAGFSPLGSITEKHFDDIYNVNVKGVLFQVQKALPILKDGGSIILNASVVSIKANPGFSVYSSTKAALRSFARCWTVDLKERKIRVNALSPGPIDTPGLRGLSQSEDEEKQQQLLDALAAGAPMGRAGVPDDIAKAAVFLASDDSSYITGIELFVDGGLAQI</sequence>
<dbReference type="SUPFAM" id="SSF51735">
    <property type="entry name" value="NAD(P)-binding Rossmann-fold domains"/>
    <property type="match status" value="1"/>
</dbReference>
<dbReference type="InterPro" id="IPR057326">
    <property type="entry name" value="KR_dom"/>
</dbReference>
<dbReference type="Pfam" id="PF13561">
    <property type="entry name" value="adh_short_C2"/>
    <property type="match status" value="1"/>
</dbReference>
<evidence type="ECO:0000259" key="3">
    <source>
        <dbReference type="SMART" id="SM00822"/>
    </source>
</evidence>
<dbReference type="SMART" id="SM00822">
    <property type="entry name" value="PKS_KR"/>
    <property type="match status" value="1"/>
</dbReference>
<comment type="caution">
    <text evidence="4">The sequence shown here is derived from an EMBL/GenBank/DDBJ whole genome shotgun (WGS) entry which is preliminary data.</text>
</comment>
<dbReference type="PANTHER" id="PTHR43669">
    <property type="entry name" value="5-KETO-D-GLUCONATE 5-REDUCTASE"/>
    <property type="match status" value="1"/>
</dbReference>
<proteinExistence type="inferred from homology"/>
<name>A0A819H3F7_9BILA</name>
<feature type="domain" description="Ketoreductase" evidence="3">
    <location>
        <begin position="7"/>
        <end position="183"/>
    </location>
</feature>
<dbReference type="PANTHER" id="PTHR43669:SF3">
    <property type="entry name" value="ALCOHOL DEHYDROGENASE, PUTATIVE (AFU_ORTHOLOGUE AFUA_3G03445)-RELATED"/>
    <property type="match status" value="1"/>
</dbReference>
<comment type="similarity">
    <text evidence="1">Belongs to the short-chain dehydrogenases/reductases (SDR) family.</text>
</comment>
<dbReference type="InterPro" id="IPR036291">
    <property type="entry name" value="NAD(P)-bd_dom_sf"/>
</dbReference>
<evidence type="ECO:0000313" key="4">
    <source>
        <dbReference type="EMBL" id="CAF3894408.1"/>
    </source>
</evidence>
<dbReference type="GO" id="GO:0016491">
    <property type="term" value="F:oxidoreductase activity"/>
    <property type="evidence" value="ECO:0007669"/>
    <property type="project" value="UniProtKB-KW"/>
</dbReference>
<dbReference type="AlphaFoldDB" id="A0A819H3F7"/>
<accession>A0A819H3F7</accession>
<organism evidence="4 5">
    <name type="scientific">Adineta steineri</name>
    <dbReference type="NCBI Taxonomy" id="433720"/>
    <lineage>
        <taxon>Eukaryota</taxon>
        <taxon>Metazoa</taxon>
        <taxon>Spiralia</taxon>
        <taxon>Gnathifera</taxon>
        <taxon>Rotifera</taxon>
        <taxon>Eurotatoria</taxon>
        <taxon>Bdelloidea</taxon>
        <taxon>Adinetida</taxon>
        <taxon>Adinetidae</taxon>
        <taxon>Adineta</taxon>
    </lineage>
</organism>
<dbReference type="InterPro" id="IPR002347">
    <property type="entry name" value="SDR_fam"/>
</dbReference>
<dbReference type="Gene3D" id="3.40.50.720">
    <property type="entry name" value="NAD(P)-binding Rossmann-like Domain"/>
    <property type="match status" value="1"/>
</dbReference>
<dbReference type="EMBL" id="CAJOBB010001717">
    <property type="protein sequence ID" value="CAF3894408.1"/>
    <property type="molecule type" value="Genomic_DNA"/>
</dbReference>
<dbReference type="CDD" id="cd05233">
    <property type="entry name" value="SDR_c"/>
    <property type="match status" value="1"/>
</dbReference>
<evidence type="ECO:0000256" key="2">
    <source>
        <dbReference type="ARBA" id="ARBA00023002"/>
    </source>
</evidence>
<reference evidence="4" key="1">
    <citation type="submission" date="2021-02" db="EMBL/GenBank/DDBJ databases">
        <authorList>
            <person name="Nowell W R."/>
        </authorList>
    </citation>
    <scope>NUCLEOTIDE SEQUENCE</scope>
</reference>
<dbReference type="PRINTS" id="PR00080">
    <property type="entry name" value="SDRFAMILY"/>
</dbReference>
<dbReference type="PRINTS" id="PR00081">
    <property type="entry name" value="GDHRDH"/>
</dbReference>
<dbReference type="Proteomes" id="UP000663868">
    <property type="component" value="Unassembled WGS sequence"/>
</dbReference>
<gene>
    <name evidence="4" type="ORF">KXQ929_LOCUS22464</name>
</gene>
<protein>
    <recommendedName>
        <fullName evidence="3">Ketoreductase domain-containing protein</fullName>
    </recommendedName>
</protein>